<sequence length="49" mass="5266">MFSAPQPVLAPVQFAPAYPRKSSRPFHQYPATVVSLPGVATQTLTTVPL</sequence>
<comment type="caution">
    <text evidence="1">The sequence shown here is derived from an EMBL/GenBank/DDBJ whole genome shotgun (WGS) entry which is preliminary data.</text>
</comment>
<proteinExistence type="predicted"/>
<dbReference type="EMBL" id="JAKFHA010000019">
    <property type="protein sequence ID" value="MCF2530852.1"/>
    <property type="molecule type" value="Genomic_DNA"/>
</dbReference>
<gene>
    <name evidence="1" type="ORF">LZ495_27065</name>
</gene>
<organism evidence="1 2">
    <name type="scientific">Yinghuangia soli</name>
    <dbReference type="NCBI Taxonomy" id="2908204"/>
    <lineage>
        <taxon>Bacteria</taxon>
        <taxon>Bacillati</taxon>
        <taxon>Actinomycetota</taxon>
        <taxon>Actinomycetes</taxon>
        <taxon>Kitasatosporales</taxon>
        <taxon>Streptomycetaceae</taxon>
        <taxon>Yinghuangia</taxon>
    </lineage>
</organism>
<dbReference type="RefSeq" id="WP_235055522.1">
    <property type="nucleotide sequence ID" value="NZ_JAKFHA010000019.1"/>
</dbReference>
<protein>
    <submittedName>
        <fullName evidence="1">Uncharacterized protein</fullName>
    </submittedName>
</protein>
<dbReference type="AlphaFoldDB" id="A0AA41U4I7"/>
<dbReference type="Proteomes" id="UP001165378">
    <property type="component" value="Unassembled WGS sequence"/>
</dbReference>
<reference evidence="1" key="1">
    <citation type="submission" date="2022-01" db="EMBL/GenBank/DDBJ databases">
        <title>Genome-Based Taxonomic Classification of the Phylum Actinobacteria.</title>
        <authorList>
            <person name="Gao Y."/>
        </authorList>
    </citation>
    <scope>NUCLEOTIDE SEQUENCE</scope>
    <source>
        <strain evidence="1">KLBMP 8922</strain>
    </source>
</reference>
<name>A0AA41U4I7_9ACTN</name>
<evidence type="ECO:0000313" key="1">
    <source>
        <dbReference type="EMBL" id="MCF2530852.1"/>
    </source>
</evidence>
<evidence type="ECO:0000313" key="2">
    <source>
        <dbReference type="Proteomes" id="UP001165378"/>
    </source>
</evidence>
<keyword evidence="2" id="KW-1185">Reference proteome</keyword>
<accession>A0AA41U4I7</accession>